<evidence type="ECO:0000256" key="2">
    <source>
        <dbReference type="ARBA" id="ARBA00012438"/>
    </source>
</evidence>
<keyword evidence="8" id="KW-0472">Membrane</keyword>
<keyword evidence="3" id="KW-0597">Phosphoprotein</keyword>
<dbReference type="AlphaFoldDB" id="A0A9P2T7D4"/>
<keyword evidence="5" id="KW-0418">Kinase</keyword>
<keyword evidence="11" id="KW-1185">Reference proteome</keyword>
<dbReference type="GO" id="GO:0004673">
    <property type="term" value="F:protein histidine kinase activity"/>
    <property type="evidence" value="ECO:0007669"/>
    <property type="project" value="UniProtKB-EC"/>
</dbReference>
<organism evidence="10 11">
    <name type="scientific">Thermobifida fusca TM51</name>
    <dbReference type="NCBI Taxonomy" id="1169414"/>
    <lineage>
        <taxon>Bacteria</taxon>
        <taxon>Bacillati</taxon>
        <taxon>Actinomycetota</taxon>
        <taxon>Actinomycetes</taxon>
        <taxon>Streptosporangiales</taxon>
        <taxon>Nocardiopsidaceae</taxon>
        <taxon>Thermobifida</taxon>
    </lineage>
</organism>
<feature type="transmembrane region" description="Helical" evidence="8">
    <location>
        <begin position="35"/>
        <end position="57"/>
    </location>
</feature>
<keyword evidence="6" id="KW-0902">Two-component regulatory system</keyword>
<keyword evidence="8" id="KW-0812">Transmembrane</keyword>
<dbReference type="InterPro" id="IPR050980">
    <property type="entry name" value="2C_sensor_his_kinase"/>
</dbReference>
<gene>
    <name evidence="10" type="ORF">TM51_15186</name>
</gene>
<dbReference type="PANTHER" id="PTHR44936">
    <property type="entry name" value="SENSOR PROTEIN CREC"/>
    <property type="match status" value="1"/>
</dbReference>
<feature type="coiled-coil region" evidence="7">
    <location>
        <begin position="260"/>
        <end position="287"/>
    </location>
</feature>
<feature type="transmembrane region" description="Helical" evidence="8">
    <location>
        <begin position="138"/>
        <end position="158"/>
    </location>
</feature>
<keyword evidence="8" id="KW-1133">Transmembrane helix</keyword>
<evidence type="ECO:0000259" key="9">
    <source>
        <dbReference type="PROSITE" id="PS50109"/>
    </source>
</evidence>
<keyword evidence="10" id="KW-0067">ATP-binding</keyword>
<feature type="transmembrane region" description="Helical" evidence="8">
    <location>
        <begin position="96"/>
        <end position="118"/>
    </location>
</feature>
<dbReference type="InterPro" id="IPR003594">
    <property type="entry name" value="HATPase_dom"/>
</dbReference>
<feature type="transmembrane region" description="Helical" evidence="8">
    <location>
        <begin position="198"/>
        <end position="217"/>
    </location>
</feature>
<dbReference type="SMART" id="SM00387">
    <property type="entry name" value="HATPase_c"/>
    <property type="match status" value="1"/>
</dbReference>
<reference evidence="10 11" key="1">
    <citation type="journal article" date="2013" name="Genome Announc.">
        <title>Draft Genome Sequence of the Lignocellulose Decomposer Thermobifida fusca Strain TM51.</title>
        <authorList>
            <person name="Toth A."/>
            <person name="Barna T."/>
            <person name="Nagy I."/>
            <person name="Horvath B."/>
            <person name="Nagy I."/>
            <person name="Tancsics A."/>
            <person name="Kriszt B."/>
            <person name="Baka E."/>
            <person name="Fekete C."/>
            <person name="Kukolya J."/>
        </authorList>
    </citation>
    <scope>NUCLEOTIDE SEQUENCE [LARGE SCALE GENOMIC DNA]</scope>
    <source>
        <strain evidence="10 11">TM51</strain>
    </source>
</reference>
<dbReference type="RefSeq" id="WP_011293377.1">
    <property type="nucleotide sequence ID" value="NZ_AOSG01000087.1"/>
</dbReference>
<dbReference type="PANTHER" id="PTHR44936:SF9">
    <property type="entry name" value="SENSOR PROTEIN CREC"/>
    <property type="match status" value="1"/>
</dbReference>
<dbReference type="Pfam" id="PF02518">
    <property type="entry name" value="HATPase_c"/>
    <property type="match status" value="1"/>
</dbReference>
<feature type="domain" description="Histidine kinase" evidence="9">
    <location>
        <begin position="283"/>
        <end position="484"/>
    </location>
</feature>
<evidence type="ECO:0000313" key="10">
    <source>
        <dbReference type="EMBL" id="EOR69905.1"/>
    </source>
</evidence>
<evidence type="ECO:0000256" key="5">
    <source>
        <dbReference type="ARBA" id="ARBA00022777"/>
    </source>
</evidence>
<keyword evidence="4" id="KW-0808">Transferase</keyword>
<dbReference type="InterPro" id="IPR036890">
    <property type="entry name" value="HATPase_C_sf"/>
</dbReference>
<dbReference type="EMBL" id="AOSG01000087">
    <property type="protein sequence ID" value="EOR69905.1"/>
    <property type="molecule type" value="Genomic_DNA"/>
</dbReference>
<dbReference type="GO" id="GO:0000160">
    <property type="term" value="P:phosphorelay signal transduction system"/>
    <property type="evidence" value="ECO:0007669"/>
    <property type="project" value="UniProtKB-KW"/>
</dbReference>
<evidence type="ECO:0000256" key="1">
    <source>
        <dbReference type="ARBA" id="ARBA00000085"/>
    </source>
</evidence>
<accession>A0A9P2T7D4</accession>
<protein>
    <recommendedName>
        <fullName evidence="2">histidine kinase</fullName>
        <ecNumber evidence="2">2.7.13.3</ecNumber>
    </recommendedName>
</protein>
<comment type="caution">
    <text evidence="10">The sequence shown here is derived from an EMBL/GenBank/DDBJ whole genome shotgun (WGS) entry which is preliminary data.</text>
</comment>
<evidence type="ECO:0000256" key="3">
    <source>
        <dbReference type="ARBA" id="ARBA00022553"/>
    </source>
</evidence>
<comment type="catalytic activity">
    <reaction evidence="1">
        <text>ATP + protein L-histidine = ADP + protein N-phospho-L-histidine.</text>
        <dbReference type="EC" id="2.7.13.3"/>
    </reaction>
</comment>
<feature type="transmembrane region" description="Helical" evidence="8">
    <location>
        <begin position="69"/>
        <end position="90"/>
    </location>
</feature>
<dbReference type="PRINTS" id="PR00344">
    <property type="entry name" value="BCTRLSENSOR"/>
</dbReference>
<evidence type="ECO:0000256" key="7">
    <source>
        <dbReference type="SAM" id="Coils"/>
    </source>
</evidence>
<evidence type="ECO:0000313" key="11">
    <source>
        <dbReference type="Proteomes" id="UP000014184"/>
    </source>
</evidence>
<evidence type="ECO:0000256" key="6">
    <source>
        <dbReference type="ARBA" id="ARBA00023012"/>
    </source>
</evidence>
<sequence length="494" mass="52877">MRRLVVESAVLLALVIASAFTLSALESQLSLASGAVATMAMLAAATSVAAGFAAEMVARLSEQSSLRRIAAAMMLYGMVVVPTTASGLAATTLDTIVVIAIRHTATLLTITLLLLAVVPFDRPHPWPIRPFRNPATGLRGLLVAAVCSLASGGLAAAFPEAAYLVVRSPILFSCTALLWLNVALTCLVIGVLRRNRMLVWLSFGQLAIVLAHAPRFWSGDSLFYAPPLYSPLLAPGMRVLGTTLVLLAVLQVAYRTYQRFHLDQERLAKAEAEAVEARQRLSTQAHELRNALAGLDGAAQVLAMDDPEGKVDRAALRAALSAELNRMRAMLSPQSEHTRNDTTRLRSLLKQLVLIRRSNGTAIDLTVDGDPVVAMPQDAVAQVITNILANCERHAPGAHVWVETYRISDTMVRVRIHDDGPGIPPGQEQEVIRRGVKGSGSVGEGIGLAVCQELVTRHGGRLQIAPADPERPGFTVLIDLPLRSRAQQSSTPGV</sequence>
<dbReference type="PROSITE" id="PS50109">
    <property type="entry name" value="HIS_KIN"/>
    <property type="match status" value="1"/>
</dbReference>
<dbReference type="InterPro" id="IPR005467">
    <property type="entry name" value="His_kinase_dom"/>
</dbReference>
<dbReference type="Gene3D" id="3.30.565.10">
    <property type="entry name" value="Histidine kinase-like ATPase, C-terminal domain"/>
    <property type="match status" value="1"/>
</dbReference>
<keyword evidence="7" id="KW-0175">Coiled coil</keyword>
<evidence type="ECO:0000256" key="8">
    <source>
        <dbReference type="SAM" id="Phobius"/>
    </source>
</evidence>
<dbReference type="InterPro" id="IPR004358">
    <property type="entry name" value="Sig_transdc_His_kin-like_C"/>
</dbReference>
<dbReference type="Proteomes" id="UP000014184">
    <property type="component" value="Unassembled WGS sequence"/>
</dbReference>
<evidence type="ECO:0000256" key="4">
    <source>
        <dbReference type="ARBA" id="ARBA00022679"/>
    </source>
</evidence>
<feature type="transmembrane region" description="Helical" evidence="8">
    <location>
        <begin position="170"/>
        <end position="191"/>
    </location>
</feature>
<dbReference type="SUPFAM" id="SSF55874">
    <property type="entry name" value="ATPase domain of HSP90 chaperone/DNA topoisomerase II/histidine kinase"/>
    <property type="match status" value="1"/>
</dbReference>
<dbReference type="CDD" id="cd00075">
    <property type="entry name" value="HATPase"/>
    <property type="match status" value="1"/>
</dbReference>
<name>A0A9P2T7D4_THEFU</name>
<dbReference type="EC" id="2.7.13.3" evidence="2"/>
<feature type="transmembrane region" description="Helical" evidence="8">
    <location>
        <begin position="237"/>
        <end position="257"/>
    </location>
</feature>
<keyword evidence="10" id="KW-0547">Nucleotide-binding</keyword>
<proteinExistence type="predicted"/>
<dbReference type="GO" id="GO:0005524">
    <property type="term" value="F:ATP binding"/>
    <property type="evidence" value="ECO:0007669"/>
    <property type="project" value="UniProtKB-KW"/>
</dbReference>